<dbReference type="Proteomes" id="UP000095347">
    <property type="component" value="Unassembled WGS sequence"/>
</dbReference>
<accession>A0A1E5Q8N5</accession>
<keyword evidence="2" id="KW-1185">Reference proteome</keyword>
<evidence type="ECO:0000313" key="1">
    <source>
        <dbReference type="EMBL" id="OEJ67746.1"/>
    </source>
</evidence>
<organism evidence="1 2">
    <name type="scientific">Magnetovibrio blakemorei</name>
    <dbReference type="NCBI Taxonomy" id="28181"/>
    <lineage>
        <taxon>Bacteria</taxon>
        <taxon>Pseudomonadati</taxon>
        <taxon>Pseudomonadota</taxon>
        <taxon>Alphaproteobacteria</taxon>
        <taxon>Rhodospirillales</taxon>
        <taxon>Magnetovibrionaceae</taxon>
        <taxon>Magnetovibrio</taxon>
    </lineage>
</organism>
<proteinExistence type="predicted"/>
<comment type="caution">
    <text evidence="1">The sequence shown here is derived from an EMBL/GenBank/DDBJ whole genome shotgun (WGS) entry which is preliminary data.</text>
</comment>
<reference evidence="2" key="1">
    <citation type="submission" date="2016-07" db="EMBL/GenBank/DDBJ databases">
        <authorList>
            <person name="Florea S."/>
            <person name="Webb J.S."/>
            <person name="Jaromczyk J."/>
            <person name="Schardl C.L."/>
        </authorList>
    </citation>
    <scope>NUCLEOTIDE SEQUENCE [LARGE SCALE GENOMIC DNA]</scope>
    <source>
        <strain evidence="2">MV-1</strain>
    </source>
</reference>
<protein>
    <submittedName>
        <fullName evidence="1">Uncharacterized protein</fullName>
    </submittedName>
</protein>
<dbReference type="AlphaFoldDB" id="A0A1E5Q8N5"/>
<dbReference type="STRING" id="28181.BEN30_08425"/>
<gene>
    <name evidence="1" type="ORF">BEN30_08425</name>
</gene>
<dbReference type="RefSeq" id="WP_069957606.1">
    <property type="nucleotide sequence ID" value="NZ_MCGG01000020.1"/>
</dbReference>
<sequence length="211" mass="22170">MADRSTIYASLFDIYSNQFTQQWQAEMNKSAYAFRTSETLKSVSDALVKMAALADQADTLETDIASGKIKDGGATAQISNLMTLMSAQKSSVETALSGVEGMDLKNLTKAATLDQPGLKTLAAALKSGADAALVANLNAFVNKITAGLNAAVQSASGSSHKTEPDLNSATLKALDVVRRLKGSVDPSKLKKLRRESGAATAFWLKSSTSST</sequence>
<evidence type="ECO:0000313" key="2">
    <source>
        <dbReference type="Proteomes" id="UP000095347"/>
    </source>
</evidence>
<dbReference type="EMBL" id="MCGG01000020">
    <property type="protein sequence ID" value="OEJ67746.1"/>
    <property type="molecule type" value="Genomic_DNA"/>
</dbReference>
<name>A0A1E5Q8N5_9PROT</name>